<dbReference type="Proteomes" id="UP000470771">
    <property type="component" value="Unassembled WGS sequence"/>
</dbReference>
<protein>
    <submittedName>
        <fullName evidence="1">Uncharacterized protein</fullName>
    </submittedName>
</protein>
<dbReference type="SUPFAM" id="SSF49299">
    <property type="entry name" value="PKD domain"/>
    <property type="match status" value="1"/>
</dbReference>
<gene>
    <name evidence="1" type="ORF">GQN54_08700</name>
</gene>
<sequence>TTTAVSTVTVADTTTPIASAQNITVYLDGSGNASITASDIDNGSTDNCSSVSLSASKTTFTCSDVGANTVTLTSTDASSNSSTATSTVTVVDSTSPTAAAQNITVYLNSAGNASITASDINNGSTDNCGTPSLSASKTAFTCADIGANTVTLTVTDGSSNAATAVSSVTVADTTAPSAIAQNITVYLDGSGNTSITASDIDNGSTDNCGTPSLSASKTAFTCTDVGANTVTLTVTDGSSNTTTAVSTVTVADTITPIASAQNITVYLDGSGNASITASDIDNGSTDNCSSVSLSASKTA</sequence>
<feature type="non-terminal residue" evidence="1">
    <location>
        <position position="1"/>
    </location>
</feature>
<dbReference type="EMBL" id="WWNE01000007">
    <property type="protein sequence ID" value="NBG66197.1"/>
    <property type="molecule type" value="Genomic_DNA"/>
</dbReference>
<name>A0A6N9NM53_9FLAO</name>
<feature type="non-terminal residue" evidence="1">
    <location>
        <position position="299"/>
    </location>
</feature>
<accession>A0A6N9NM53</accession>
<dbReference type="InterPro" id="IPR035986">
    <property type="entry name" value="PKD_dom_sf"/>
</dbReference>
<evidence type="ECO:0000313" key="1">
    <source>
        <dbReference type="EMBL" id="NBG66197.1"/>
    </source>
</evidence>
<keyword evidence="2" id="KW-1185">Reference proteome</keyword>
<organism evidence="1 2">
    <name type="scientific">Acidiluteibacter ferrifornacis</name>
    <dbReference type="NCBI Taxonomy" id="2692424"/>
    <lineage>
        <taxon>Bacteria</taxon>
        <taxon>Pseudomonadati</taxon>
        <taxon>Bacteroidota</taxon>
        <taxon>Flavobacteriia</taxon>
        <taxon>Flavobacteriales</taxon>
        <taxon>Cryomorphaceae</taxon>
        <taxon>Acidiluteibacter</taxon>
    </lineage>
</organism>
<reference evidence="1 2" key="1">
    <citation type="submission" date="2019-12" db="EMBL/GenBank/DDBJ databases">
        <authorList>
            <person name="Zhao J."/>
        </authorList>
    </citation>
    <scope>NUCLEOTIDE SEQUENCE [LARGE SCALE GENOMIC DNA]</scope>
    <source>
        <strain evidence="1 2">S-15</strain>
    </source>
</reference>
<evidence type="ECO:0000313" key="2">
    <source>
        <dbReference type="Proteomes" id="UP000470771"/>
    </source>
</evidence>
<comment type="caution">
    <text evidence="1">The sequence shown here is derived from an EMBL/GenBank/DDBJ whole genome shotgun (WGS) entry which is preliminary data.</text>
</comment>
<dbReference type="AlphaFoldDB" id="A0A6N9NM53"/>
<proteinExistence type="predicted"/>